<proteinExistence type="predicted"/>
<dbReference type="OrthoDB" id="3364440at2759"/>
<dbReference type="Proteomes" id="UP000016932">
    <property type="component" value="Unassembled WGS sequence"/>
</dbReference>
<evidence type="ECO:0000313" key="2">
    <source>
        <dbReference type="Proteomes" id="UP000016932"/>
    </source>
</evidence>
<dbReference type="STRING" id="383855.M3AJB1"/>
<dbReference type="GeneID" id="19334052"/>
<dbReference type="RefSeq" id="XP_007931390.1">
    <property type="nucleotide sequence ID" value="XM_007933199.1"/>
</dbReference>
<dbReference type="HOGENOM" id="CLU_543049_0_0_1"/>
<keyword evidence="2" id="KW-1185">Reference proteome</keyword>
<gene>
    <name evidence="1" type="ORF">MYCFIDRAFT_179091</name>
</gene>
<dbReference type="VEuPathDB" id="FungiDB:MYCFIDRAFT_179091"/>
<evidence type="ECO:0000313" key="1">
    <source>
        <dbReference type="EMBL" id="EME77572.1"/>
    </source>
</evidence>
<name>M3AJB1_PSEFD</name>
<dbReference type="EMBL" id="KB446564">
    <property type="protein sequence ID" value="EME77572.1"/>
    <property type="molecule type" value="Genomic_DNA"/>
</dbReference>
<sequence>MRYIFAKPRDYSHARLLLSTSRALVLDTRAEHRGCVGYHDGRCPASGKRLLESSSVGNPREPTDVSRFKTRRYTEHAVQSVRVGRPIRTRFDNNAIFAPSNCVVNSSLTIWGNSHTDNFHHGLNYTMEASNMHMVVESDVGLDKPQWNHAGQFEHETRRLSTITHKTCYDCLPSPQSRRRTERSLGSWRRGTASSHLCSALPHFSSCSDSFTTTTGTRTSRDIGNKCKCSYQEVSGGYTYHLALKLARKIHNHTMQTHFAHRGCRSSRLGTRKPSDLQVLGRRSSQPNHHCGDRRQGTWMRKLRRLGLEAFDVTFCRIVYVFKSNGMNAEPARSEDITGTQPIQFHSILVLMTMISIFSTPTQQVNQRIQGCTVQAGSLAMASNNVFLDLGEFCPQWWVSRDGQEQIIDRHSKSHQRPNCSGAQTGIICLRRTISRTSSLGKEYIEHGDLSVSQAIWAVETSSRTPTTFTALTSHSRNRNACNIAFAECIQHDAATSHGCYS</sequence>
<dbReference type="KEGG" id="pfj:MYCFIDRAFT_179091"/>
<protein>
    <submittedName>
        <fullName evidence="1">Uncharacterized protein</fullName>
    </submittedName>
</protein>
<accession>M3AJB1</accession>
<reference evidence="1 2" key="1">
    <citation type="journal article" date="2012" name="PLoS Pathog.">
        <title>Diverse lifestyles and strategies of plant pathogenesis encoded in the genomes of eighteen Dothideomycetes fungi.</title>
        <authorList>
            <person name="Ohm R.A."/>
            <person name="Feau N."/>
            <person name="Henrissat B."/>
            <person name="Schoch C.L."/>
            <person name="Horwitz B.A."/>
            <person name="Barry K.W."/>
            <person name="Condon B.J."/>
            <person name="Copeland A.C."/>
            <person name="Dhillon B."/>
            <person name="Glaser F."/>
            <person name="Hesse C.N."/>
            <person name="Kosti I."/>
            <person name="LaButti K."/>
            <person name="Lindquist E.A."/>
            <person name="Lucas S."/>
            <person name="Salamov A.A."/>
            <person name="Bradshaw R.E."/>
            <person name="Ciuffetti L."/>
            <person name="Hamelin R.C."/>
            <person name="Kema G.H.J."/>
            <person name="Lawrence C."/>
            <person name="Scott J.A."/>
            <person name="Spatafora J.W."/>
            <person name="Turgeon B.G."/>
            <person name="de Wit P.J.G.M."/>
            <person name="Zhong S."/>
            <person name="Goodwin S.B."/>
            <person name="Grigoriev I.V."/>
        </authorList>
    </citation>
    <scope>NUCLEOTIDE SEQUENCE [LARGE SCALE GENOMIC DNA]</scope>
    <source>
        <strain evidence="1 2">CIRAD86</strain>
    </source>
</reference>
<organism evidence="1 2">
    <name type="scientific">Pseudocercospora fijiensis (strain CIRAD86)</name>
    <name type="common">Black leaf streak disease fungus</name>
    <name type="synonym">Mycosphaerella fijiensis</name>
    <dbReference type="NCBI Taxonomy" id="383855"/>
    <lineage>
        <taxon>Eukaryota</taxon>
        <taxon>Fungi</taxon>
        <taxon>Dikarya</taxon>
        <taxon>Ascomycota</taxon>
        <taxon>Pezizomycotina</taxon>
        <taxon>Dothideomycetes</taxon>
        <taxon>Dothideomycetidae</taxon>
        <taxon>Mycosphaerellales</taxon>
        <taxon>Mycosphaerellaceae</taxon>
        <taxon>Pseudocercospora</taxon>
    </lineage>
</organism>
<dbReference type="AlphaFoldDB" id="M3AJB1"/>